<dbReference type="EMBL" id="UHDZ01000001">
    <property type="protein sequence ID" value="SUM67051.1"/>
    <property type="molecule type" value="Genomic_DNA"/>
</dbReference>
<evidence type="ECO:0000313" key="2">
    <source>
        <dbReference type="EMBL" id="SUM67051.1"/>
    </source>
</evidence>
<dbReference type="InterPro" id="IPR039421">
    <property type="entry name" value="Type_1_exporter"/>
</dbReference>
<dbReference type="Proteomes" id="UP000255425">
    <property type="component" value="Unassembled WGS sequence"/>
</dbReference>
<dbReference type="GO" id="GO:0005524">
    <property type="term" value="F:ATP binding"/>
    <property type="evidence" value="ECO:0007669"/>
    <property type="project" value="InterPro"/>
</dbReference>
<sequence>MALPDGYQTMVNEKGNNLSGGEKQRISIARAILKDAPIIILDEATASIDPENEHLIQSAIDELSKGKTVITIAHKIGTIKNANQIIVLKDGKIIQKGNHDSLVQAPGTYQDFITIKSQTEGWGL</sequence>
<dbReference type="GO" id="GO:0016887">
    <property type="term" value="F:ATP hydrolysis activity"/>
    <property type="evidence" value="ECO:0007669"/>
    <property type="project" value="InterPro"/>
</dbReference>
<dbReference type="InterPro" id="IPR003439">
    <property type="entry name" value="ABC_transporter-like_ATP-bd"/>
</dbReference>
<accession>A0A380GWB4</accession>
<dbReference type="SUPFAM" id="SSF52540">
    <property type="entry name" value="P-loop containing nucleoside triphosphate hydrolases"/>
    <property type="match status" value="1"/>
</dbReference>
<dbReference type="AlphaFoldDB" id="A0A380GWB4"/>
<keyword evidence="2" id="KW-0378">Hydrolase</keyword>
<evidence type="ECO:0000313" key="3">
    <source>
        <dbReference type="Proteomes" id="UP000255425"/>
    </source>
</evidence>
<protein>
    <submittedName>
        <fullName evidence="2">ABC-type multidrug transport system, ATPase and permease component subunits, putative</fullName>
        <ecNumber evidence="2">3.6.3.-</ecNumber>
    </submittedName>
</protein>
<dbReference type="EC" id="3.6.3.-" evidence="2"/>
<gene>
    <name evidence="2" type="primary">msbA</name>
    <name evidence="2" type="ORF">NCTC11807_00107</name>
</gene>
<dbReference type="PANTHER" id="PTHR43394">
    <property type="entry name" value="ATP-DEPENDENT PERMEASE MDL1, MITOCHONDRIAL"/>
    <property type="match status" value="1"/>
</dbReference>
<organism evidence="2 3">
    <name type="scientific">Staphylococcus saccharolyticus</name>
    <dbReference type="NCBI Taxonomy" id="33028"/>
    <lineage>
        <taxon>Bacteria</taxon>
        <taxon>Bacillati</taxon>
        <taxon>Bacillota</taxon>
        <taxon>Bacilli</taxon>
        <taxon>Bacillales</taxon>
        <taxon>Staphylococcaceae</taxon>
        <taxon>Staphylococcus</taxon>
    </lineage>
</organism>
<reference evidence="2 3" key="1">
    <citation type="submission" date="2018-06" db="EMBL/GenBank/DDBJ databases">
        <authorList>
            <consortium name="Pathogen Informatics"/>
            <person name="Doyle S."/>
        </authorList>
    </citation>
    <scope>NUCLEOTIDE SEQUENCE [LARGE SCALE GENOMIC DNA]</scope>
    <source>
        <strain evidence="2 3">NCTC11807</strain>
    </source>
</reference>
<keyword evidence="3" id="KW-1185">Reference proteome</keyword>
<dbReference type="Pfam" id="PF00005">
    <property type="entry name" value="ABC_tran"/>
    <property type="match status" value="1"/>
</dbReference>
<dbReference type="PANTHER" id="PTHR43394:SF1">
    <property type="entry name" value="ATP-BINDING CASSETTE SUB-FAMILY B MEMBER 10, MITOCHONDRIAL"/>
    <property type="match status" value="1"/>
</dbReference>
<dbReference type="InterPro" id="IPR027417">
    <property type="entry name" value="P-loop_NTPase"/>
</dbReference>
<name>A0A380GWB4_9STAP</name>
<feature type="domain" description="ABC transporter" evidence="1">
    <location>
        <begin position="6"/>
        <end position="46"/>
    </location>
</feature>
<dbReference type="Gene3D" id="3.40.50.300">
    <property type="entry name" value="P-loop containing nucleotide triphosphate hydrolases"/>
    <property type="match status" value="1"/>
</dbReference>
<evidence type="ECO:0000259" key="1">
    <source>
        <dbReference type="Pfam" id="PF00005"/>
    </source>
</evidence>
<dbReference type="GO" id="GO:0015421">
    <property type="term" value="F:ABC-type oligopeptide transporter activity"/>
    <property type="evidence" value="ECO:0007669"/>
    <property type="project" value="TreeGrafter"/>
</dbReference>
<proteinExistence type="predicted"/>